<dbReference type="Pfam" id="PF13286">
    <property type="entry name" value="HD_assoc"/>
    <property type="match status" value="1"/>
</dbReference>
<comment type="caution">
    <text evidence="3">The sequence shown here is derived from an EMBL/GenBank/DDBJ whole genome shotgun (WGS) entry which is preliminary data.</text>
</comment>
<dbReference type="PROSITE" id="PS51831">
    <property type="entry name" value="HD"/>
    <property type="match status" value="1"/>
</dbReference>
<proteinExistence type="predicted"/>
<dbReference type="InterPro" id="IPR006261">
    <property type="entry name" value="dGTPase"/>
</dbReference>
<dbReference type="NCBIfam" id="TIGR01353">
    <property type="entry name" value="dGTP_triPase"/>
    <property type="match status" value="1"/>
</dbReference>
<keyword evidence="4" id="KW-1185">Reference proteome</keyword>
<protein>
    <submittedName>
        <fullName evidence="3">dGTPase</fullName>
        <ecNumber evidence="3">3.1.5.1</ecNumber>
    </submittedName>
</protein>
<dbReference type="GO" id="GO:0006203">
    <property type="term" value="P:dGTP catabolic process"/>
    <property type="evidence" value="ECO:0007669"/>
    <property type="project" value="TreeGrafter"/>
</dbReference>
<feature type="domain" description="HD" evidence="2">
    <location>
        <begin position="61"/>
        <end position="212"/>
    </location>
</feature>
<organism evidence="3 4">
    <name type="scientific">Canibacter oris</name>
    <dbReference type="NCBI Taxonomy" id="1365628"/>
    <lineage>
        <taxon>Bacteria</taxon>
        <taxon>Bacillati</taxon>
        <taxon>Actinomycetota</taxon>
        <taxon>Actinomycetes</taxon>
        <taxon>Micrococcales</taxon>
        <taxon>Microbacteriaceae</taxon>
        <taxon>Canibacter</taxon>
    </lineage>
</organism>
<dbReference type="InterPro" id="IPR026875">
    <property type="entry name" value="PHydrolase_assoc_dom"/>
</dbReference>
<evidence type="ECO:0000313" key="3">
    <source>
        <dbReference type="EMBL" id="MBB4070835.1"/>
    </source>
</evidence>
<dbReference type="PANTHER" id="PTHR11373:SF32">
    <property type="entry name" value="DEOXYGUANOSINETRIPHOSPHATE TRIPHOSPHOHYDROLASE"/>
    <property type="match status" value="1"/>
</dbReference>
<dbReference type="InterPro" id="IPR003607">
    <property type="entry name" value="HD/PDEase_dom"/>
</dbReference>
<dbReference type="EMBL" id="JACIFD010000001">
    <property type="protein sequence ID" value="MBB4070835.1"/>
    <property type="molecule type" value="Genomic_DNA"/>
</dbReference>
<dbReference type="InterPro" id="IPR050135">
    <property type="entry name" value="dGTPase-like"/>
</dbReference>
<dbReference type="NCBIfam" id="NF002829">
    <property type="entry name" value="PRK03007.1"/>
    <property type="match status" value="1"/>
</dbReference>
<evidence type="ECO:0000313" key="4">
    <source>
        <dbReference type="Proteomes" id="UP000571183"/>
    </source>
</evidence>
<evidence type="ECO:0000256" key="1">
    <source>
        <dbReference type="ARBA" id="ARBA00022801"/>
    </source>
</evidence>
<dbReference type="GO" id="GO:0008832">
    <property type="term" value="F:dGTPase activity"/>
    <property type="evidence" value="ECO:0007669"/>
    <property type="project" value="UniProtKB-EC"/>
</dbReference>
<dbReference type="Pfam" id="PF01966">
    <property type="entry name" value="HD"/>
    <property type="match status" value="1"/>
</dbReference>
<dbReference type="SMART" id="SM00471">
    <property type="entry name" value="HDc"/>
    <property type="match status" value="1"/>
</dbReference>
<accession>A0A840DGD0</accession>
<dbReference type="SUPFAM" id="SSF109604">
    <property type="entry name" value="HD-domain/PDEase-like"/>
    <property type="match status" value="1"/>
</dbReference>
<dbReference type="InterPro" id="IPR006674">
    <property type="entry name" value="HD_domain"/>
</dbReference>
<keyword evidence="1 3" id="KW-0378">Hydrolase</keyword>
<dbReference type="Proteomes" id="UP000571183">
    <property type="component" value="Unassembled WGS sequence"/>
</dbReference>
<dbReference type="AlphaFoldDB" id="A0A840DGD0"/>
<evidence type="ECO:0000259" key="2">
    <source>
        <dbReference type="PROSITE" id="PS51831"/>
    </source>
</evidence>
<dbReference type="RefSeq" id="WP_183304110.1">
    <property type="nucleotide sequence ID" value="NZ_JACIFD010000001.1"/>
</dbReference>
<dbReference type="CDD" id="cd00077">
    <property type="entry name" value="HDc"/>
    <property type="match status" value="1"/>
</dbReference>
<name>A0A840DGD0_9MICO</name>
<reference evidence="3" key="1">
    <citation type="submission" date="2020-08" db="EMBL/GenBank/DDBJ databases">
        <title>Sequencing the genomes of 1000 actinobacteria strains.</title>
        <authorList>
            <person name="Klenk H.-P."/>
        </authorList>
    </citation>
    <scope>NUCLEOTIDE SEQUENCE [LARGE SCALE GENOMIC DNA]</scope>
    <source>
        <strain evidence="3">DSM 27064</strain>
    </source>
</reference>
<dbReference type="PANTHER" id="PTHR11373">
    <property type="entry name" value="DEOXYNUCLEOSIDE TRIPHOSPHATE TRIPHOSPHOHYDROLASE"/>
    <property type="match status" value="1"/>
</dbReference>
<dbReference type="EC" id="3.1.5.1" evidence="3"/>
<gene>
    <name evidence="3" type="ORF">F5897_000111</name>
</gene>
<dbReference type="Gene3D" id="1.10.3210.10">
    <property type="entry name" value="Hypothetical protein af1432"/>
    <property type="match status" value="1"/>
</dbReference>
<sequence length="416" mass="46036">MSIVNYAAADFERFVPEQHSSGRSDFARDRARLIHSSAWRRLAAKTQVLSPTAGIDFARNRLTHSLEVAQIGRELAHAFGVSADLVDTACMAHDLGHPPFGHNGEVALNEWIDGSGGFEGNAQTLRLLTRLEAKHFDAAGQSVGLNLTRAALDASCKYPWPRQDADGGEVRKKFGYFDEDAPVFEWLRQGAVPGQKCFEAQLMDLSDDIAYSVHDFEDAIVSEFLDPQLLSWRSGHDVLLQEVAAWAGGKFTVAELGDAFERLAGLPTWVAQWSGTRQDAAKLKNFTSDLIGRFAGAAITSTRESYTADSFARYGAQVVVPREIRAEIAVLKGIVAAYVMTIGKRKPTYRRQRELLQELLEKLWQEPEHLEPQFAADFAAAADDAARRRVIVDQVACLTDQAAISWYQQLCQVPLV</sequence>